<evidence type="ECO:0000256" key="2">
    <source>
        <dbReference type="SAM" id="MobiDB-lite"/>
    </source>
</evidence>
<name>A0A1H0EXR5_9BACI</name>
<gene>
    <name evidence="4" type="ORF">SAMN05216498_0107</name>
</gene>
<feature type="region of interest" description="Disordered" evidence="2">
    <location>
        <begin position="114"/>
        <end position="176"/>
    </location>
</feature>
<sequence length="337" mass="38176">MKRNKFFHLLTAGTLTTSLVLAPLSITADEHEDEEDQQQDVEVEEETTLEAKLFSYYVKVSDQLSLALEEEDSERLELLLDWSLQQIEEAQALYDEGHVEQADEILEEALTVMEEAESSDGTDEEDSEEEENEESSDEEENNEDESSVDEENSDEEESDDEEQEERDEAEEETKVVGQNVISLAINMEKVKNPVAKAALKRNIERSLARLEVKYDDLSALYERLNEITDEFTVEEDEDSEENSDENTEEDTTEEESSDDESSDEDSDEEESTEDENADKDEEVRVEIDREENFNVHPSQNGKSKPSFGKNKAKDKGNNGKGNNGKAKGKGHGKGPNH</sequence>
<evidence type="ECO:0000313" key="4">
    <source>
        <dbReference type="EMBL" id="SDN87162.1"/>
    </source>
</evidence>
<keyword evidence="5" id="KW-1185">Reference proteome</keyword>
<feature type="region of interest" description="Disordered" evidence="2">
    <location>
        <begin position="228"/>
        <end position="337"/>
    </location>
</feature>
<dbReference type="AlphaFoldDB" id="A0A1H0EXR5"/>
<accession>A0A1H0EXR5</accession>
<evidence type="ECO:0008006" key="6">
    <source>
        <dbReference type="Google" id="ProtNLM"/>
    </source>
</evidence>
<keyword evidence="1" id="KW-0175">Coiled coil</keyword>
<dbReference type="EMBL" id="FNIG01000010">
    <property type="protein sequence ID" value="SDN87162.1"/>
    <property type="molecule type" value="Genomic_DNA"/>
</dbReference>
<evidence type="ECO:0000256" key="3">
    <source>
        <dbReference type="SAM" id="SignalP"/>
    </source>
</evidence>
<organism evidence="4 5">
    <name type="scientific">Tenuibacillus multivorans</name>
    <dbReference type="NCBI Taxonomy" id="237069"/>
    <lineage>
        <taxon>Bacteria</taxon>
        <taxon>Bacillati</taxon>
        <taxon>Bacillota</taxon>
        <taxon>Bacilli</taxon>
        <taxon>Bacillales</taxon>
        <taxon>Bacillaceae</taxon>
        <taxon>Tenuibacillus</taxon>
    </lineage>
</organism>
<dbReference type="OrthoDB" id="2456753at2"/>
<feature type="compositionally biased region" description="Acidic residues" evidence="2">
    <location>
        <begin position="228"/>
        <end position="280"/>
    </location>
</feature>
<evidence type="ECO:0000256" key="1">
    <source>
        <dbReference type="SAM" id="Coils"/>
    </source>
</evidence>
<feature type="compositionally biased region" description="Acidic residues" evidence="2">
    <location>
        <begin position="114"/>
        <end position="171"/>
    </location>
</feature>
<keyword evidence="3" id="KW-0732">Signal</keyword>
<feature type="compositionally biased region" description="Basic residues" evidence="2">
    <location>
        <begin position="326"/>
        <end position="337"/>
    </location>
</feature>
<evidence type="ECO:0000313" key="5">
    <source>
        <dbReference type="Proteomes" id="UP000199334"/>
    </source>
</evidence>
<feature type="signal peptide" evidence="3">
    <location>
        <begin position="1"/>
        <end position="28"/>
    </location>
</feature>
<dbReference type="STRING" id="237069.SAMN05216498_0107"/>
<dbReference type="Proteomes" id="UP000199334">
    <property type="component" value="Unassembled WGS sequence"/>
</dbReference>
<feature type="coiled-coil region" evidence="1">
    <location>
        <begin position="200"/>
        <end position="227"/>
    </location>
</feature>
<feature type="compositionally biased region" description="Basic and acidic residues" evidence="2">
    <location>
        <begin position="281"/>
        <end position="293"/>
    </location>
</feature>
<proteinExistence type="predicted"/>
<dbReference type="RefSeq" id="WP_093857665.1">
    <property type="nucleotide sequence ID" value="NZ_BJVZ01000042.1"/>
</dbReference>
<feature type="chain" id="PRO_5011690314" description="DUF5667 domain-containing protein" evidence="3">
    <location>
        <begin position="29"/>
        <end position="337"/>
    </location>
</feature>
<reference evidence="4 5" key="1">
    <citation type="submission" date="2016-10" db="EMBL/GenBank/DDBJ databases">
        <authorList>
            <person name="de Groot N.N."/>
        </authorList>
    </citation>
    <scope>NUCLEOTIDE SEQUENCE [LARGE SCALE GENOMIC DNA]</scope>
    <source>
        <strain evidence="4 5">CGMCC 1.3442</strain>
    </source>
</reference>
<protein>
    <recommendedName>
        <fullName evidence="6">DUF5667 domain-containing protein</fullName>
    </recommendedName>
</protein>